<accession>A0A6C0LLJ8</accession>
<feature type="compositionally biased region" description="Basic residues" evidence="1">
    <location>
        <begin position="1"/>
        <end position="24"/>
    </location>
</feature>
<organism evidence="2">
    <name type="scientific">viral metagenome</name>
    <dbReference type="NCBI Taxonomy" id="1070528"/>
    <lineage>
        <taxon>unclassified sequences</taxon>
        <taxon>metagenomes</taxon>
        <taxon>organismal metagenomes</taxon>
    </lineage>
</organism>
<dbReference type="AlphaFoldDB" id="A0A6C0LLJ8"/>
<name>A0A6C0LLJ8_9ZZZZ</name>
<feature type="region of interest" description="Disordered" evidence="1">
    <location>
        <begin position="1"/>
        <end position="26"/>
    </location>
</feature>
<sequence>MNRALRRGMNKKHGLHGSMNRRRGGGYSAEGTLFPLNKTPGGDWDNQTGLGQYAVTNPYSDCSWTSRPGELYNEVTNASLASAQASMAGGRRRSRRLRGGGCGCGMPRMSGGGCGCGAPAFTGLPMRNNAPYSGGRRRTRRHRGGGTYGYSIDPSQSIGGNGPNVDALHVPVPCDGRMGTHHALNPQVAEGPDPRAPADLYSLAPPGSTAGVTGYEEGLLNPAFMKGGRRRSMRRARRARRVGGSYGTPNAYPEECYRGTGSSLPVYNASTAGFTFSPSTDKGVFLPDGVAAYNEVWPVAARVGPANGPSPVSGGARRRKNRSSRKNVKKNKRSRKH</sequence>
<feature type="compositionally biased region" description="Basic residues" evidence="1">
    <location>
        <begin position="316"/>
        <end position="337"/>
    </location>
</feature>
<protein>
    <submittedName>
        <fullName evidence="2">Uncharacterized protein</fullName>
    </submittedName>
</protein>
<dbReference type="EMBL" id="MN740533">
    <property type="protein sequence ID" value="QHU31786.1"/>
    <property type="molecule type" value="Genomic_DNA"/>
</dbReference>
<proteinExistence type="predicted"/>
<evidence type="ECO:0000313" key="2">
    <source>
        <dbReference type="EMBL" id="QHU31786.1"/>
    </source>
</evidence>
<reference evidence="2" key="1">
    <citation type="journal article" date="2020" name="Nature">
        <title>Giant virus diversity and host interactions through global metagenomics.</title>
        <authorList>
            <person name="Schulz F."/>
            <person name="Roux S."/>
            <person name="Paez-Espino D."/>
            <person name="Jungbluth S."/>
            <person name="Walsh D.A."/>
            <person name="Denef V.J."/>
            <person name="McMahon K.D."/>
            <person name="Konstantinidis K.T."/>
            <person name="Eloe-Fadrosh E.A."/>
            <person name="Kyrpides N.C."/>
            <person name="Woyke T."/>
        </authorList>
    </citation>
    <scope>NUCLEOTIDE SEQUENCE</scope>
    <source>
        <strain evidence="2">GVMAG-M-3300027963-41</strain>
    </source>
</reference>
<evidence type="ECO:0000256" key="1">
    <source>
        <dbReference type="SAM" id="MobiDB-lite"/>
    </source>
</evidence>
<feature type="region of interest" description="Disordered" evidence="1">
    <location>
        <begin position="301"/>
        <end position="337"/>
    </location>
</feature>